<dbReference type="InterPro" id="IPR050297">
    <property type="entry name" value="LipidA_mod_glycosyltrf_83"/>
</dbReference>
<keyword evidence="6 8" id="KW-1133">Transmembrane helix</keyword>
<keyword evidence="2" id="KW-1003">Cell membrane</keyword>
<protein>
    <submittedName>
        <fullName evidence="10">Membrane protein-like protein</fullName>
    </submittedName>
</protein>
<dbReference type="InterPro" id="IPR038731">
    <property type="entry name" value="RgtA/B/C-like"/>
</dbReference>
<dbReference type="Pfam" id="PF13231">
    <property type="entry name" value="PMT_2"/>
    <property type="match status" value="1"/>
</dbReference>
<feature type="transmembrane region" description="Helical" evidence="8">
    <location>
        <begin position="240"/>
        <end position="258"/>
    </location>
</feature>
<keyword evidence="7 8" id="KW-0472">Membrane</keyword>
<feature type="transmembrane region" description="Helical" evidence="8">
    <location>
        <begin position="132"/>
        <end position="148"/>
    </location>
</feature>
<dbReference type="EMBL" id="LCBF01000003">
    <property type="protein sequence ID" value="KKS07711.1"/>
    <property type="molecule type" value="Genomic_DNA"/>
</dbReference>
<sequence length="495" mass="57110">MKKRENRIYITLVCATLILGSLVRLINLDSDSLRLDETQSVWQASHSTGFIKEYMLKNVHLPLHNTLLHYWMTYFGSGEAGVRLLAVIPGILALPALYFLAKELIGKRPALLALLFAAISPFWVWYSREIRMYTLLTLVTTLSYLFYVKIMKENKLIHYVLYILVNAVGMYTHYFFFLVLAVQGIFYLLTINKEWEGGVAYNKKKQLVSMLLSGFVLALIFLPWLLAVIKSYGSGSLAPVLQKPTAFNVILSFFEFTFGFQPEMVSSSLISFWPLVILFGFVFLTKRRTPFSTGFNLVVLGTVFPVFLVFFVSLVYRPMYLTRYLTTATPLFFVLLAWYLNELVGKTRYILTGATVFLFVVALFTQFTSSANPARENYRDAVSYIEQNTTPRDIVVISPAYTLYPFQYYYSGNSRVSSLPMWNKKKGGIPETTLQKVEEDAQMLQKGHQRMFLLITMNLNGSDMVKTYLDTHYTKLEKRQFSKDIWVHVYQAEYF</sequence>
<evidence type="ECO:0000313" key="10">
    <source>
        <dbReference type="EMBL" id="KKS07711.1"/>
    </source>
</evidence>
<proteinExistence type="predicted"/>
<evidence type="ECO:0000256" key="2">
    <source>
        <dbReference type="ARBA" id="ARBA00022475"/>
    </source>
</evidence>
<keyword evidence="3" id="KW-0328">Glycosyltransferase</keyword>
<feature type="transmembrane region" description="Helical" evidence="8">
    <location>
        <begin position="160"/>
        <end position="187"/>
    </location>
</feature>
<dbReference type="GO" id="GO:0005886">
    <property type="term" value="C:plasma membrane"/>
    <property type="evidence" value="ECO:0007669"/>
    <property type="project" value="UniProtKB-SubCell"/>
</dbReference>
<feature type="transmembrane region" description="Helical" evidence="8">
    <location>
        <begin position="80"/>
        <end position="101"/>
    </location>
</feature>
<accession>A0A0G0YDS3</accession>
<feature type="transmembrane region" description="Helical" evidence="8">
    <location>
        <begin position="207"/>
        <end position="228"/>
    </location>
</feature>
<evidence type="ECO:0000256" key="5">
    <source>
        <dbReference type="ARBA" id="ARBA00022692"/>
    </source>
</evidence>
<feature type="transmembrane region" description="Helical" evidence="8">
    <location>
        <begin position="297"/>
        <end position="316"/>
    </location>
</feature>
<evidence type="ECO:0000256" key="1">
    <source>
        <dbReference type="ARBA" id="ARBA00004651"/>
    </source>
</evidence>
<keyword evidence="5 8" id="KW-0812">Transmembrane</keyword>
<dbReference type="GO" id="GO:0009103">
    <property type="term" value="P:lipopolysaccharide biosynthetic process"/>
    <property type="evidence" value="ECO:0007669"/>
    <property type="project" value="UniProtKB-ARBA"/>
</dbReference>
<dbReference type="AlphaFoldDB" id="A0A0G0YDS3"/>
<evidence type="ECO:0000256" key="6">
    <source>
        <dbReference type="ARBA" id="ARBA00022989"/>
    </source>
</evidence>
<comment type="subcellular location">
    <subcellularLocation>
        <location evidence="1">Cell membrane</location>
        <topology evidence="1">Multi-pass membrane protein</topology>
    </subcellularLocation>
</comment>
<feature type="transmembrane region" description="Helical" evidence="8">
    <location>
        <begin position="7"/>
        <end position="26"/>
    </location>
</feature>
<feature type="transmembrane region" description="Helical" evidence="8">
    <location>
        <begin position="349"/>
        <end position="367"/>
    </location>
</feature>
<gene>
    <name evidence="10" type="ORF">UU59_C0003G0011</name>
</gene>
<evidence type="ECO:0000256" key="8">
    <source>
        <dbReference type="SAM" id="Phobius"/>
    </source>
</evidence>
<feature type="domain" description="Glycosyltransferase RgtA/B/C/D-like" evidence="9">
    <location>
        <begin position="62"/>
        <end position="218"/>
    </location>
</feature>
<keyword evidence="4" id="KW-0808">Transferase</keyword>
<dbReference type="Proteomes" id="UP000034544">
    <property type="component" value="Unassembled WGS sequence"/>
</dbReference>
<dbReference type="GO" id="GO:0016763">
    <property type="term" value="F:pentosyltransferase activity"/>
    <property type="evidence" value="ECO:0007669"/>
    <property type="project" value="TreeGrafter"/>
</dbReference>
<evidence type="ECO:0000256" key="4">
    <source>
        <dbReference type="ARBA" id="ARBA00022679"/>
    </source>
</evidence>
<feature type="transmembrane region" description="Helical" evidence="8">
    <location>
        <begin position="110"/>
        <end position="126"/>
    </location>
</feature>
<name>A0A0G0YDS3_UNCKA</name>
<dbReference type="PANTHER" id="PTHR33908">
    <property type="entry name" value="MANNOSYLTRANSFERASE YKCB-RELATED"/>
    <property type="match status" value="1"/>
</dbReference>
<reference evidence="10 11" key="1">
    <citation type="journal article" date="2015" name="Nature">
        <title>rRNA introns, odd ribosomes, and small enigmatic genomes across a large radiation of phyla.</title>
        <authorList>
            <person name="Brown C.T."/>
            <person name="Hug L.A."/>
            <person name="Thomas B.C."/>
            <person name="Sharon I."/>
            <person name="Castelle C.J."/>
            <person name="Singh A."/>
            <person name="Wilkins M.J."/>
            <person name="Williams K.H."/>
            <person name="Banfield J.F."/>
        </authorList>
    </citation>
    <scope>NUCLEOTIDE SEQUENCE [LARGE SCALE GENOMIC DNA]</scope>
</reference>
<evidence type="ECO:0000256" key="7">
    <source>
        <dbReference type="ARBA" id="ARBA00023136"/>
    </source>
</evidence>
<feature type="transmembrane region" description="Helical" evidence="8">
    <location>
        <begin position="264"/>
        <end position="285"/>
    </location>
</feature>
<comment type="caution">
    <text evidence="10">The sequence shown here is derived from an EMBL/GenBank/DDBJ whole genome shotgun (WGS) entry which is preliminary data.</text>
</comment>
<organism evidence="10 11">
    <name type="scientific">candidate division WWE3 bacterium GW2011_GWE1_41_27</name>
    <dbReference type="NCBI Taxonomy" id="1619131"/>
    <lineage>
        <taxon>Bacteria</taxon>
        <taxon>Katanobacteria</taxon>
    </lineage>
</organism>
<evidence type="ECO:0000256" key="3">
    <source>
        <dbReference type="ARBA" id="ARBA00022676"/>
    </source>
</evidence>
<feature type="transmembrane region" description="Helical" evidence="8">
    <location>
        <begin position="322"/>
        <end position="340"/>
    </location>
</feature>
<evidence type="ECO:0000313" key="11">
    <source>
        <dbReference type="Proteomes" id="UP000034544"/>
    </source>
</evidence>
<dbReference type="PANTHER" id="PTHR33908:SF11">
    <property type="entry name" value="MEMBRANE PROTEIN"/>
    <property type="match status" value="1"/>
</dbReference>
<evidence type="ECO:0000259" key="9">
    <source>
        <dbReference type="Pfam" id="PF13231"/>
    </source>
</evidence>